<evidence type="ECO:0000256" key="3">
    <source>
        <dbReference type="SAM" id="MobiDB-lite"/>
    </source>
</evidence>
<dbReference type="GO" id="GO:0008270">
    <property type="term" value="F:zinc ion binding"/>
    <property type="evidence" value="ECO:0007669"/>
    <property type="project" value="InterPro"/>
</dbReference>
<comment type="caution">
    <text evidence="5">The sequence shown here is derived from an EMBL/GenBank/DDBJ whole genome shotgun (WGS) entry which is preliminary data.</text>
</comment>
<gene>
    <name evidence="5" type="ORF">LTR84_001897</name>
</gene>
<dbReference type="GO" id="GO:0006351">
    <property type="term" value="P:DNA-templated transcription"/>
    <property type="evidence" value="ECO:0007669"/>
    <property type="project" value="InterPro"/>
</dbReference>
<protein>
    <recommendedName>
        <fullName evidence="4">Xylanolytic transcriptional activator regulatory domain-containing protein</fullName>
    </recommendedName>
</protein>
<evidence type="ECO:0000259" key="4">
    <source>
        <dbReference type="Pfam" id="PF04082"/>
    </source>
</evidence>
<dbReference type="InterPro" id="IPR036864">
    <property type="entry name" value="Zn2-C6_fun-type_DNA-bd_sf"/>
</dbReference>
<dbReference type="Proteomes" id="UP001358417">
    <property type="component" value="Unassembled WGS sequence"/>
</dbReference>
<name>A0AAV9NBN5_9EURO</name>
<proteinExistence type="predicted"/>
<dbReference type="CDD" id="cd12148">
    <property type="entry name" value="fungal_TF_MHR"/>
    <property type="match status" value="1"/>
</dbReference>
<dbReference type="GO" id="GO:0000981">
    <property type="term" value="F:DNA-binding transcription factor activity, RNA polymerase II-specific"/>
    <property type="evidence" value="ECO:0007669"/>
    <property type="project" value="InterPro"/>
</dbReference>
<sequence>MSSNARKLLPRGAPPPPIPPQRGCQETKPCDRCVAKGITCVFDETQDGRRGRKRLLDDLADKADALDTIMRSLKASDDDSLQDLVHLIRTERPLDNVVEQAKRILARNELRSKSRYRLRQAVLRIASLVDEPPYRVPAQPWTTVINDDEAVSHLISVYFTWHHHGYPSVDERCFMQAINAKNLSSPYCSPFLVNAMLFVACMYTDHPSAFADPEDGSTRGAHFMEETIRLWTLEEGRPSLANLQAFPAFISGLVFLELVQLVKKNQKQGRRDFLEPDFQKSYQRALSAIFSLQTEVAIAWMKPFNIQYPACPAEYTESELRMQTLWQPCPGTESKVVIHPCLIDAERFRLFVIASRTLPVVLSGNAQDSPLPNYVILDRQERQDRLTEIEEQLLQWYQELPKILQIQPQSAGDATPPGPLVDLHLAYHSFQINVQSLMLRARGKDDPERRDAEGKIILASQKNAALLEWLQRTVTLKHYSVYVGQASSLSVFNSLEFLDRPESAKTFHIFIVALSSISRRWTLVRGIVKVVWIMLKERELDKYLEPATVSLLKLGAVDNWGSKDHELFEKCAYPNYAAIEEKGRDLVELGDLLQQYAQLQLGDDHDPV</sequence>
<evidence type="ECO:0000256" key="2">
    <source>
        <dbReference type="ARBA" id="ARBA00023242"/>
    </source>
</evidence>
<dbReference type="PANTHER" id="PTHR47256">
    <property type="entry name" value="ZN(II)2CYS6 TRANSCRIPTION FACTOR (EUROFUNG)-RELATED"/>
    <property type="match status" value="1"/>
</dbReference>
<dbReference type="GeneID" id="89970113"/>
<dbReference type="EMBL" id="JAVRRD010000011">
    <property type="protein sequence ID" value="KAK5053935.1"/>
    <property type="molecule type" value="Genomic_DNA"/>
</dbReference>
<evidence type="ECO:0000256" key="1">
    <source>
        <dbReference type="ARBA" id="ARBA00023125"/>
    </source>
</evidence>
<evidence type="ECO:0000313" key="6">
    <source>
        <dbReference type="Proteomes" id="UP001358417"/>
    </source>
</evidence>
<evidence type="ECO:0000313" key="5">
    <source>
        <dbReference type="EMBL" id="KAK5053935.1"/>
    </source>
</evidence>
<dbReference type="Pfam" id="PF04082">
    <property type="entry name" value="Fungal_trans"/>
    <property type="match status" value="1"/>
</dbReference>
<keyword evidence="6" id="KW-1185">Reference proteome</keyword>
<organism evidence="5 6">
    <name type="scientific">Exophiala bonariae</name>
    <dbReference type="NCBI Taxonomy" id="1690606"/>
    <lineage>
        <taxon>Eukaryota</taxon>
        <taxon>Fungi</taxon>
        <taxon>Dikarya</taxon>
        <taxon>Ascomycota</taxon>
        <taxon>Pezizomycotina</taxon>
        <taxon>Eurotiomycetes</taxon>
        <taxon>Chaetothyriomycetidae</taxon>
        <taxon>Chaetothyriales</taxon>
        <taxon>Herpotrichiellaceae</taxon>
        <taxon>Exophiala</taxon>
    </lineage>
</organism>
<keyword evidence="1" id="KW-0238">DNA-binding</keyword>
<dbReference type="InterPro" id="IPR053187">
    <property type="entry name" value="Notoamide_regulator"/>
</dbReference>
<dbReference type="PANTHER" id="PTHR47256:SF4">
    <property type="entry name" value="ZN(II)2CYS6 TRANSCRIPTION FACTOR (EUROFUNG)"/>
    <property type="match status" value="1"/>
</dbReference>
<feature type="region of interest" description="Disordered" evidence="3">
    <location>
        <begin position="1"/>
        <end position="27"/>
    </location>
</feature>
<dbReference type="AlphaFoldDB" id="A0AAV9NBN5"/>
<keyword evidence="2" id="KW-0539">Nucleus</keyword>
<accession>A0AAV9NBN5</accession>
<dbReference type="Gene3D" id="4.10.240.10">
    <property type="entry name" value="Zn(2)-C6 fungal-type DNA-binding domain"/>
    <property type="match status" value="1"/>
</dbReference>
<dbReference type="GO" id="GO:0003677">
    <property type="term" value="F:DNA binding"/>
    <property type="evidence" value="ECO:0007669"/>
    <property type="project" value="UniProtKB-KW"/>
</dbReference>
<dbReference type="InterPro" id="IPR007219">
    <property type="entry name" value="XnlR_reg_dom"/>
</dbReference>
<feature type="domain" description="Xylanolytic transcriptional activator regulatory" evidence="4">
    <location>
        <begin position="155"/>
        <end position="270"/>
    </location>
</feature>
<reference evidence="5 6" key="1">
    <citation type="submission" date="2023-08" db="EMBL/GenBank/DDBJ databases">
        <title>Black Yeasts Isolated from many extreme environments.</title>
        <authorList>
            <person name="Coleine C."/>
            <person name="Stajich J.E."/>
            <person name="Selbmann L."/>
        </authorList>
    </citation>
    <scope>NUCLEOTIDE SEQUENCE [LARGE SCALE GENOMIC DNA]</scope>
    <source>
        <strain evidence="5 6">CCFEE 5792</strain>
    </source>
</reference>
<dbReference type="RefSeq" id="XP_064707060.1">
    <property type="nucleotide sequence ID" value="XM_064845515.1"/>
</dbReference>